<evidence type="ECO:0000256" key="2">
    <source>
        <dbReference type="ARBA" id="ARBA00006488"/>
    </source>
</evidence>
<organism evidence="17 18">
    <name type="scientific">Pannonibacter indicus</name>
    <dbReference type="NCBI Taxonomy" id="466044"/>
    <lineage>
        <taxon>Bacteria</taxon>
        <taxon>Pseudomonadati</taxon>
        <taxon>Pseudomonadota</taxon>
        <taxon>Alphaproteobacteria</taxon>
        <taxon>Hyphomicrobiales</taxon>
        <taxon>Stappiaceae</taxon>
        <taxon>Pannonibacter</taxon>
    </lineage>
</organism>
<dbReference type="AlphaFoldDB" id="A0A0K6HN84"/>
<keyword evidence="18" id="KW-1185">Reference proteome</keyword>
<proteinExistence type="inferred from homology"/>
<name>A0A0K6HN84_9HYPH</name>
<evidence type="ECO:0000256" key="3">
    <source>
        <dbReference type="ARBA" id="ARBA00016165"/>
    </source>
</evidence>
<feature type="binding site" description="covalent" evidence="13">
    <location>
        <position position="70"/>
    </location>
    <ligand>
        <name>heme c</name>
        <dbReference type="ChEBI" id="CHEBI:61717"/>
    </ligand>
</feature>
<dbReference type="PROSITE" id="PS51007">
    <property type="entry name" value="CYTC"/>
    <property type="match status" value="1"/>
</dbReference>
<dbReference type="InterPro" id="IPR009056">
    <property type="entry name" value="Cyt_c-like_dom"/>
</dbReference>
<evidence type="ECO:0000256" key="13">
    <source>
        <dbReference type="PIRSR" id="PIRSR602326-1"/>
    </source>
</evidence>
<keyword evidence="5 13" id="KW-0349">Heme</keyword>
<protein>
    <recommendedName>
        <fullName evidence="3">Cytochrome c1</fullName>
    </recommendedName>
</protein>
<dbReference type="RefSeq" id="WP_055454097.1">
    <property type="nucleotide sequence ID" value="NZ_CYHE01000001.1"/>
</dbReference>
<dbReference type="Gene3D" id="1.10.760.10">
    <property type="entry name" value="Cytochrome c-like domain"/>
    <property type="match status" value="1"/>
</dbReference>
<feature type="binding site" description="covalent" evidence="13">
    <location>
        <position position="66"/>
    </location>
    <ligand>
        <name>heme c</name>
        <dbReference type="ChEBI" id="CHEBI:61717"/>
    </ligand>
</feature>
<comment type="similarity">
    <text evidence="2">Belongs to the cytochrome c family.</text>
</comment>
<feature type="chain" id="PRO_5005504698" description="Cytochrome c1" evidence="15">
    <location>
        <begin position="30"/>
        <end position="284"/>
    </location>
</feature>
<evidence type="ECO:0000256" key="8">
    <source>
        <dbReference type="ARBA" id="ARBA00022723"/>
    </source>
</evidence>
<evidence type="ECO:0000256" key="6">
    <source>
        <dbReference type="ARBA" id="ARBA00022660"/>
    </source>
</evidence>
<evidence type="ECO:0000256" key="4">
    <source>
        <dbReference type="ARBA" id="ARBA00022448"/>
    </source>
</evidence>
<evidence type="ECO:0000256" key="14">
    <source>
        <dbReference type="SAM" id="Phobius"/>
    </source>
</evidence>
<evidence type="ECO:0000313" key="17">
    <source>
        <dbReference type="EMBL" id="CUA92243.1"/>
    </source>
</evidence>
<evidence type="ECO:0000256" key="11">
    <source>
        <dbReference type="ARBA" id="ARBA00023004"/>
    </source>
</evidence>
<keyword evidence="7 14" id="KW-0812">Transmembrane</keyword>
<keyword evidence="6" id="KW-0679">Respiratory chain</keyword>
<accession>A0A0K6HN84</accession>
<evidence type="ECO:0000256" key="1">
    <source>
        <dbReference type="ARBA" id="ARBA00004370"/>
    </source>
</evidence>
<sequence length="284" mass="31335">MSTMIKTVRALGVSLAATIAVAVASPAFAAGEGPHIPREQWSFAGPFGTFDKAQLQRGFKVYREVCASCHGLKFVAFRNLAQPGGPGFTEDQAKAIAAEYTVQDGPNDDGDMFERPAVLADRFPSPFPNEQAARAANGGAYPPDFSLIAKARAAHRGFPWFIFDAFTQYNEQGPDYVHALLVSYDEEVPEGVTVPAGQHYNPAFMAGSFIGMAKPISDEQVEYTDGTPMTVDQYARDVSAFLMWAAEPHLEERKKMGFRVMIFLIVFASMLYFTKKKLWRNVEH</sequence>
<feature type="binding site" description="covalent" evidence="13">
    <location>
        <position position="212"/>
    </location>
    <ligand>
        <name>heme c</name>
        <dbReference type="ChEBI" id="CHEBI:61717"/>
    </ligand>
</feature>
<evidence type="ECO:0000256" key="15">
    <source>
        <dbReference type="SAM" id="SignalP"/>
    </source>
</evidence>
<feature type="binding site" description="covalent" evidence="13">
    <location>
        <position position="69"/>
    </location>
    <ligand>
        <name>heme c</name>
        <dbReference type="ChEBI" id="CHEBI:61717"/>
    </ligand>
</feature>
<feature type="transmembrane region" description="Helical" evidence="14">
    <location>
        <begin position="256"/>
        <end position="274"/>
    </location>
</feature>
<feature type="signal peptide" evidence="15">
    <location>
        <begin position="1"/>
        <end position="29"/>
    </location>
</feature>
<dbReference type="EMBL" id="CYHE01000001">
    <property type="protein sequence ID" value="CUA92243.1"/>
    <property type="molecule type" value="Genomic_DNA"/>
</dbReference>
<dbReference type="PANTHER" id="PTHR10266">
    <property type="entry name" value="CYTOCHROME C1"/>
    <property type="match status" value="1"/>
</dbReference>
<dbReference type="GO" id="GO:0020037">
    <property type="term" value="F:heme binding"/>
    <property type="evidence" value="ECO:0007669"/>
    <property type="project" value="InterPro"/>
</dbReference>
<dbReference type="Pfam" id="PF02167">
    <property type="entry name" value="Cytochrom_C1"/>
    <property type="match status" value="1"/>
</dbReference>
<keyword evidence="15" id="KW-0732">Signal</keyword>
<feature type="domain" description="Cytochrome c" evidence="16">
    <location>
        <begin position="53"/>
        <end position="246"/>
    </location>
</feature>
<evidence type="ECO:0000256" key="9">
    <source>
        <dbReference type="ARBA" id="ARBA00022982"/>
    </source>
</evidence>
<reference evidence="18" key="1">
    <citation type="submission" date="2015-08" db="EMBL/GenBank/DDBJ databases">
        <authorList>
            <person name="Varghese N."/>
        </authorList>
    </citation>
    <scope>NUCLEOTIDE SEQUENCE [LARGE SCALE GENOMIC DNA]</scope>
    <source>
        <strain evidence="18">DSM 23407</strain>
    </source>
</reference>
<dbReference type="Proteomes" id="UP000183900">
    <property type="component" value="Unassembled WGS sequence"/>
</dbReference>
<dbReference type="InterPro" id="IPR021157">
    <property type="entry name" value="Cyt_c1_TM_anchor_C"/>
</dbReference>
<evidence type="ECO:0000256" key="7">
    <source>
        <dbReference type="ARBA" id="ARBA00022692"/>
    </source>
</evidence>
<dbReference type="GO" id="GO:0046872">
    <property type="term" value="F:metal ion binding"/>
    <property type="evidence" value="ECO:0007669"/>
    <property type="project" value="UniProtKB-KW"/>
</dbReference>
<dbReference type="InterPro" id="IPR036909">
    <property type="entry name" value="Cyt_c-like_dom_sf"/>
</dbReference>
<dbReference type="GO" id="GO:0009055">
    <property type="term" value="F:electron transfer activity"/>
    <property type="evidence" value="ECO:0007669"/>
    <property type="project" value="InterPro"/>
</dbReference>
<dbReference type="Gene3D" id="1.20.5.100">
    <property type="entry name" value="Cytochrome c1, transmembrane anchor, C-terminal"/>
    <property type="match status" value="1"/>
</dbReference>
<dbReference type="SUPFAM" id="SSF46626">
    <property type="entry name" value="Cytochrome c"/>
    <property type="match status" value="1"/>
</dbReference>
<keyword evidence="12 14" id="KW-0472">Membrane</keyword>
<evidence type="ECO:0000256" key="12">
    <source>
        <dbReference type="ARBA" id="ARBA00023136"/>
    </source>
</evidence>
<keyword evidence="8 13" id="KW-0479">Metal-binding</keyword>
<dbReference type="SUPFAM" id="SSF81496">
    <property type="entry name" value="Cytochrome c1 subunit of cytochrome bc1 complex (Ubiquinol-cytochrome c reductase), transmembrane anchor"/>
    <property type="match status" value="1"/>
</dbReference>
<comment type="cofactor">
    <cofactor evidence="13">
        <name>heme c</name>
        <dbReference type="ChEBI" id="CHEBI:61717"/>
    </cofactor>
    <text evidence="13">Binds 1 heme c group covalently per subunit.</text>
</comment>
<dbReference type="InterPro" id="IPR002326">
    <property type="entry name" value="Cyt_c1"/>
</dbReference>
<dbReference type="PRINTS" id="PR00603">
    <property type="entry name" value="CYTOCHROMEC1"/>
</dbReference>
<dbReference type="PANTHER" id="PTHR10266:SF3">
    <property type="entry name" value="CYTOCHROME C1, HEME PROTEIN, MITOCHONDRIAL"/>
    <property type="match status" value="1"/>
</dbReference>
<evidence type="ECO:0000256" key="5">
    <source>
        <dbReference type="ARBA" id="ARBA00022617"/>
    </source>
</evidence>
<dbReference type="OrthoDB" id="9808471at2"/>
<keyword evidence="11 13" id="KW-0408">Iron</keyword>
<dbReference type="FunFam" id="1.10.760.10:FF:000011">
    <property type="entry name" value="Cytochrome c1, putative"/>
    <property type="match status" value="1"/>
</dbReference>
<evidence type="ECO:0000259" key="16">
    <source>
        <dbReference type="PROSITE" id="PS51007"/>
    </source>
</evidence>
<gene>
    <name evidence="17" type="ORF">Ga0061067_101365</name>
</gene>
<comment type="subcellular location">
    <subcellularLocation>
        <location evidence="1">Membrane</location>
    </subcellularLocation>
</comment>
<evidence type="ECO:0000313" key="18">
    <source>
        <dbReference type="Proteomes" id="UP000183900"/>
    </source>
</evidence>
<dbReference type="GO" id="GO:0016020">
    <property type="term" value="C:membrane"/>
    <property type="evidence" value="ECO:0007669"/>
    <property type="project" value="UniProtKB-SubCell"/>
</dbReference>
<keyword evidence="9" id="KW-0249">Electron transport</keyword>
<keyword evidence="10 14" id="KW-1133">Transmembrane helix</keyword>
<keyword evidence="4" id="KW-0813">Transport</keyword>
<evidence type="ECO:0000256" key="10">
    <source>
        <dbReference type="ARBA" id="ARBA00022989"/>
    </source>
</evidence>